<sequence length="79" mass="9515">LVLLRLLRLISKKDWAKIYQMVILQMDFHLIEMQLMLGCPYIPILIIQIMRHNSHFLQFMLAKIYIALYLRKPFTKPNA</sequence>
<dbReference type="AlphaFoldDB" id="A0A914EG82"/>
<proteinExistence type="predicted"/>
<protein>
    <submittedName>
        <fullName evidence="2">Uncharacterized protein</fullName>
    </submittedName>
</protein>
<name>A0A914EG82_9BILA</name>
<dbReference type="Proteomes" id="UP000887540">
    <property type="component" value="Unplaced"/>
</dbReference>
<evidence type="ECO:0000313" key="1">
    <source>
        <dbReference type="Proteomes" id="UP000887540"/>
    </source>
</evidence>
<dbReference type="WBParaSite" id="ACRNAN_scaffold8033.g10434.t1">
    <property type="protein sequence ID" value="ACRNAN_scaffold8033.g10434.t1"/>
    <property type="gene ID" value="ACRNAN_scaffold8033.g10434"/>
</dbReference>
<reference evidence="2" key="1">
    <citation type="submission" date="2022-11" db="UniProtKB">
        <authorList>
            <consortium name="WormBaseParasite"/>
        </authorList>
    </citation>
    <scope>IDENTIFICATION</scope>
</reference>
<evidence type="ECO:0000313" key="2">
    <source>
        <dbReference type="WBParaSite" id="ACRNAN_scaffold8033.g10434.t1"/>
    </source>
</evidence>
<organism evidence="1 2">
    <name type="scientific">Acrobeloides nanus</name>
    <dbReference type="NCBI Taxonomy" id="290746"/>
    <lineage>
        <taxon>Eukaryota</taxon>
        <taxon>Metazoa</taxon>
        <taxon>Ecdysozoa</taxon>
        <taxon>Nematoda</taxon>
        <taxon>Chromadorea</taxon>
        <taxon>Rhabditida</taxon>
        <taxon>Tylenchina</taxon>
        <taxon>Cephalobomorpha</taxon>
        <taxon>Cephaloboidea</taxon>
        <taxon>Cephalobidae</taxon>
        <taxon>Acrobeloides</taxon>
    </lineage>
</organism>
<accession>A0A914EG82</accession>
<keyword evidence="1" id="KW-1185">Reference proteome</keyword>